<evidence type="ECO:0000313" key="2">
    <source>
        <dbReference type="EMBL" id="GAA0390569.1"/>
    </source>
</evidence>
<organism evidence="2 3">
    <name type="scientific">Paenibacillus motobuensis</name>
    <dbReference type="NCBI Taxonomy" id="295324"/>
    <lineage>
        <taxon>Bacteria</taxon>
        <taxon>Bacillati</taxon>
        <taxon>Bacillota</taxon>
        <taxon>Bacilli</taxon>
        <taxon>Bacillales</taxon>
        <taxon>Paenibacillaceae</taxon>
        <taxon>Paenibacillus</taxon>
    </lineage>
</organism>
<proteinExistence type="predicted"/>
<dbReference type="RefSeq" id="WP_343860911.1">
    <property type="nucleotide sequence ID" value="NZ_BAAACX010000009.1"/>
</dbReference>
<evidence type="ECO:0000313" key="3">
    <source>
        <dbReference type="Proteomes" id="UP001500340"/>
    </source>
</evidence>
<reference evidence="2 3" key="1">
    <citation type="journal article" date="2019" name="Int. J. Syst. Evol. Microbiol.">
        <title>The Global Catalogue of Microorganisms (GCM) 10K type strain sequencing project: providing services to taxonomists for standard genome sequencing and annotation.</title>
        <authorList>
            <consortium name="The Broad Institute Genomics Platform"/>
            <consortium name="The Broad Institute Genome Sequencing Center for Infectious Disease"/>
            <person name="Wu L."/>
            <person name="Ma J."/>
        </authorList>
    </citation>
    <scope>NUCLEOTIDE SEQUENCE [LARGE SCALE GENOMIC DNA]</scope>
    <source>
        <strain evidence="2 3">JCM 12774</strain>
    </source>
</reference>
<dbReference type="Proteomes" id="UP001500340">
    <property type="component" value="Unassembled WGS sequence"/>
</dbReference>
<dbReference type="InterPro" id="IPR056937">
    <property type="entry name" value="YqbQ/XkdQ"/>
</dbReference>
<feature type="domain" description="YqbQ/XkdQ" evidence="1">
    <location>
        <begin position="71"/>
        <end position="221"/>
    </location>
</feature>
<dbReference type="EMBL" id="BAAACX010000009">
    <property type="protein sequence ID" value="GAA0390569.1"/>
    <property type="molecule type" value="Genomic_DNA"/>
</dbReference>
<gene>
    <name evidence="2" type="ORF">GCM10008933_21870</name>
</gene>
<comment type="caution">
    <text evidence="2">The sequence shown here is derived from an EMBL/GenBank/DDBJ whole genome shotgun (WGS) entry which is preliminary data.</text>
</comment>
<name>A0ABN0YC18_9BACL</name>
<keyword evidence="3" id="KW-1185">Reference proteome</keyword>
<accession>A0ABN0YC18</accession>
<sequence length="376" mass="42098">MSYEVVYQDKYYLRELIESISLKDSLDQISYQADIRLKVTSDFPDLQPGQPIRVSGIPYGKNSMVYLLNPGVVWDCDSTNRETKHMTVTVYDRTIYLAKSEDEYLLPSGQTASQRLKKYASDWGIKLSTVPDTRTKLKKAVYRARPIYNMINADLQETVKSGGDMYIPRMTPAGLELFKVGSNKDVYVLEAIEETTQSRTLDGTITKVKVIGTEDRKEKKKSKKKAGSGNVEIPEGMTLEEIGRLYGGKVDKKSKKKGKKPKVKADSKVELPSKILAITTGQTDKFGTLQRMVQDEDVKTPAAAKKLGESMLSGVQETFTVSGPDLNIIRAGDAVIYNKMSLIVTSVSHDLGEPGHMMLNLASQDYVRRRYFLNYG</sequence>
<evidence type="ECO:0000259" key="1">
    <source>
        <dbReference type="Pfam" id="PF24032"/>
    </source>
</evidence>
<protein>
    <recommendedName>
        <fullName evidence="1">YqbQ/XkdQ domain-containing protein</fullName>
    </recommendedName>
</protein>
<dbReference type="Pfam" id="PF24032">
    <property type="entry name" value="YQBQ"/>
    <property type="match status" value="1"/>
</dbReference>